<keyword evidence="1" id="KW-0812">Transmembrane</keyword>
<keyword evidence="1" id="KW-0472">Membrane</keyword>
<dbReference type="InterPro" id="IPR050640">
    <property type="entry name" value="Bact_2-comp_sensor_kinase"/>
</dbReference>
<keyword evidence="3" id="KW-0418">Kinase</keyword>
<dbReference type="RefSeq" id="WP_119432076.1">
    <property type="nucleotide sequence ID" value="NZ_QWGE01000003.1"/>
</dbReference>
<evidence type="ECO:0000313" key="4">
    <source>
        <dbReference type="Proteomes" id="UP000266005"/>
    </source>
</evidence>
<dbReference type="Proteomes" id="UP000266005">
    <property type="component" value="Unassembled WGS sequence"/>
</dbReference>
<accession>A0A399RZQ6</accession>
<dbReference type="InterPro" id="IPR010559">
    <property type="entry name" value="Sig_transdc_His_kin_internal"/>
</dbReference>
<dbReference type="InterPro" id="IPR036890">
    <property type="entry name" value="HATPase_C_sf"/>
</dbReference>
<evidence type="ECO:0000256" key="1">
    <source>
        <dbReference type="SAM" id="Phobius"/>
    </source>
</evidence>
<dbReference type="OrthoDB" id="9792992at2"/>
<keyword evidence="3" id="KW-0808">Transferase</keyword>
<sequence>MITHLKRTNWLWVKVIVLTTVAIPLGITAYELIILGKESVMFLGGYPAAWGITVMLYYALLLVAGVIWLIVQLKALVSLKNEKMKNELLHLQSQVNPHFFFNMLNNLYGLVGKDTDRAQALILKLSDLMRYSIYEGEKPFVTIKEEVGYLQNYIALHKMRYHKTIDIRFNTDIADEKAQIRPLLFIILLENAFKHGVEKLRNDAFLHINIKANAEAVTFEIENNFDASELSEKPGIGLKNLKRRLELAYPKKYKLVLTNDNSVFRAHLQLKNG</sequence>
<keyword evidence="4" id="KW-1185">Reference proteome</keyword>
<dbReference type="Gene3D" id="3.30.565.10">
    <property type="entry name" value="Histidine kinase-like ATPase, C-terminal domain"/>
    <property type="match status" value="1"/>
</dbReference>
<dbReference type="PANTHER" id="PTHR34220:SF7">
    <property type="entry name" value="SENSOR HISTIDINE KINASE YPDA"/>
    <property type="match status" value="1"/>
</dbReference>
<dbReference type="PANTHER" id="PTHR34220">
    <property type="entry name" value="SENSOR HISTIDINE KINASE YPDA"/>
    <property type="match status" value="1"/>
</dbReference>
<keyword evidence="1" id="KW-1133">Transmembrane helix</keyword>
<evidence type="ECO:0000313" key="3">
    <source>
        <dbReference type="EMBL" id="RIJ37420.1"/>
    </source>
</evidence>
<proteinExistence type="predicted"/>
<dbReference type="AlphaFoldDB" id="A0A399RZQ6"/>
<protein>
    <submittedName>
        <fullName evidence="3">Sensor histidine kinase</fullName>
    </submittedName>
</protein>
<feature type="domain" description="Signal transduction histidine kinase internal region" evidence="2">
    <location>
        <begin position="87"/>
        <end position="163"/>
    </location>
</feature>
<gene>
    <name evidence="3" type="ORF">D1627_09835</name>
</gene>
<dbReference type="EMBL" id="QWGE01000003">
    <property type="protein sequence ID" value="RIJ37420.1"/>
    <property type="molecule type" value="Genomic_DNA"/>
</dbReference>
<dbReference type="GO" id="GO:0000155">
    <property type="term" value="F:phosphorelay sensor kinase activity"/>
    <property type="evidence" value="ECO:0007669"/>
    <property type="project" value="InterPro"/>
</dbReference>
<organism evidence="3 4">
    <name type="scientific">Pontibacter oryzae</name>
    <dbReference type="NCBI Taxonomy" id="2304593"/>
    <lineage>
        <taxon>Bacteria</taxon>
        <taxon>Pseudomonadati</taxon>
        <taxon>Bacteroidota</taxon>
        <taxon>Cytophagia</taxon>
        <taxon>Cytophagales</taxon>
        <taxon>Hymenobacteraceae</taxon>
        <taxon>Pontibacter</taxon>
    </lineage>
</organism>
<evidence type="ECO:0000259" key="2">
    <source>
        <dbReference type="Pfam" id="PF06580"/>
    </source>
</evidence>
<reference evidence="4" key="1">
    <citation type="submission" date="2018-08" db="EMBL/GenBank/DDBJ databases">
        <title>Mucilaginibacter sp. MYSH2.</title>
        <authorList>
            <person name="Seo T."/>
        </authorList>
    </citation>
    <scope>NUCLEOTIDE SEQUENCE [LARGE SCALE GENOMIC DNA]</scope>
    <source>
        <strain evidence="4">KIRAN</strain>
    </source>
</reference>
<comment type="caution">
    <text evidence="3">The sequence shown here is derived from an EMBL/GenBank/DDBJ whole genome shotgun (WGS) entry which is preliminary data.</text>
</comment>
<feature type="transmembrane region" description="Helical" evidence="1">
    <location>
        <begin position="55"/>
        <end position="77"/>
    </location>
</feature>
<feature type="transmembrane region" description="Helical" evidence="1">
    <location>
        <begin position="12"/>
        <end position="35"/>
    </location>
</feature>
<name>A0A399RZQ6_9BACT</name>
<dbReference type="GO" id="GO:0016020">
    <property type="term" value="C:membrane"/>
    <property type="evidence" value="ECO:0007669"/>
    <property type="project" value="InterPro"/>
</dbReference>
<dbReference type="Pfam" id="PF06580">
    <property type="entry name" value="His_kinase"/>
    <property type="match status" value="1"/>
</dbReference>